<dbReference type="PANTHER" id="PTHR35393">
    <property type="entry name" value="CHROMOSOME 1, WHOLE GENOME SHOTGUN SEQUENCE"/>
    <property type="match status" value="1"/>
</dbReference>
<dbReference type="Proteomes" id="UP001385951">
    <property type="component" value="Unassembled WGS sequence"/>
</dbReference>
<gene>
    <name evidence="2" type="ORF">QCA50_013720</name>
</gene>
<dbReference type="PANTHER" id="PTHR35393:SF1">
    <property type="entry name" value="SNOAL-LIKE DOMAIN-CONTAINING PROTEIN"/>
    <property type="match status" value="1"/>
</dbReference>
<keyword evidence="3" id="KW-1185">Reference proteome</keyword>
<evidence type="ECO:0000313" key="2">
    <source>
        <dbReference type="EMBL" id="KAK7683048.1"/>
    </source>
</evidence>
<dbReference type="EMBL" id="JASBNA010000032">
    <property type="protein sequence ID" value="KAK7683048.1"/>
    <property type="molecule type" value="Genomic_DNA"/>
</dbReference>
<evidence type="ECO:0000313" key="3">
    <source>
        <dbReference type="Proteomes" id="UP001385951"/>
    </source>
</evidence>
<comment type="caution">
    <text evidence="2">The sequence shown here is derived from an EMBL/GenBank/DDBJ whole genome shotgun (WGS) entry which is preliminary data.</text>
</comment>
<accession>A0AAW0FN07</accession>
<dbReference type="InterPro" id="IPR057514">
    <property type="entry name" value="NTF2_SigF"/>
</dbReference>
<sequence>MEDPAREIEHVIQSLTATSDPDVQKEAVERFYAPNAEFRHPLCTVPSSPTSRDALLGIFQWYRVMSPTIKLETRSVTYDSQKDELFVECVQEFHIRFSPFHPAPSRLLVHLKLKRSDTNPSLHVITYHEDFYHPEDLTALILPPLVPIIRGMLLIGTIASNINSRIGAFFGLWTTREEDRKNK</sequence>
<proteinExistence type="predicted"/>
<dbReference type="SUPFAM" id="SSF54427">
    <property type="entry name" value="NTF2-like"/>
    <property type="match status" value="1"/>
</dbReference>
<dbReference type="AlphaFoldDB" id="A0AAW0FN07"/>
<dbReference type="InterPro" id="IPR032710">
    <property type="entry name" value="NTF2-like_dom_sf"/>
</dbReference>
<dbReference type="Pfam" id="PF24840">
    <property type="entry name" value="NTF2_SigF"/>
    <property type="match status" value="1"/>
</dbReference>
<protein>
    <recommendedName>
        <fullName evidence="1">SigF-like NTF2-like domain-containing protein</fullName>
    </recommendedName>
</protein>
<reference evidence="2 3" key="1">
    <citation type="submission" date="2022-09" db="EMBL/GenBank/DDBJ databases">
        <authorList>
            <person name="Palmer J.M."/>
        </authorList>
    </citation>
    <scope>NUCLEOTIDE SEQUENCE [LARGE SCALE GENOMIC DNA]</scope>
    <source>
        <strain evidence="2 3">DSM 7382</strain>
    </source>
</reference>
<organism evidence="2 3">
    <name type="scientific">Cerrena zonata</name>
    <dbReference type="NCBI Taxonomy" id="2478898"/>
    <lineage>
        <taxon>Eukaryota</taxon>
        <taxon>Fungi</taxon>
        <taxon>Dikarya</taxon>
        <taxon>Basidiomycota</taxon>
        <taxon>Agaricomycotina</taxon>
        <taxon>Agaricomycetes</taxon>
        <taxon>Polyporales</taxon>
        <taxon>Cerrenaceae</taxon>
        <taxon>Cerrena</taxon>
    </lineage>
</organism>
<evidence type="ECO:0000259" key="1">
    <source>
        <dbReference type="Pfam" id="PF24840"/>
    </source>
</evidence>
<name>A0AAW0FN07_9APHY</name>
<feature type="domain" description="SigF-like NTF2-like" evidence="1">
    <location>
        <begin position="1"/>
        <end position="171"/>
    </location>
</feature>